<dbReference type="InterPro" id="IPR050550">
    <property type="entry name" value="SEC23_SEC24_subfamily"/>
</dbReference>
<dbReference type="Pfam" id="PF04815">
    <property type="entry name" value="Sec23_helical"/>
    <property type="match status" value="1"/>
</dbReference>
<dbReference type="SUPFAM" id="SSF53300">
    <property type="entry name" value="vWA-like"/>
    <property type="match status" value="1"/>
</dbReference>
<evidence type="ECO:0000256" key="4">
    <source>
        <dbReference type="SAM" id="MobiDB-lite"/>
    </source>
</evidence>
<dbReference type="InterPro" id="IPR036465">
    <property type="entry name" value="vWFA_dom_sf"/>
</dbReference>
<proteinExistence type="inferred from homology"/>
<comment type="caution">
    <text evidence="9">The sequence shown here is derived from an EMBL/GenBank/DDBJ whole genome shotgun (WGS) entry which is preliminary data.</text>
</comment>
<gene>
    <name evidence="9" type="ORF">M0813_15291</name>
</gene>
<feature type="domain" description="Zinc finger Sec23/Sec24-type" evidence="5">
    <location>
        <begin position="97"/>
        <end position="135"/>
    </location>
</feature>
<evidence type="ECO:0000256" key="2">
    <source>
        <dbReference type="ARBA" id="ARBA00022448"/>
    </source>
</evidence>
<feature type="domain" description="Sec23/Sec24 helical" evidence="7">
    <location>
        <begin position="583"/>
        <end position="684"/>
    </location>
</feature>
<feature type="domain" description="Sec23/Sec24 beta-sandwich" evidence="8">
    <location>
        <begin position="484"/>
        <end position="569"/>
    </location>
</feature>
<evidence type="ECO:0000256" key="3">
    <source>
        <dbReference type="ARBA" id="ARBA00022927"/>
    </source>
</evidence>
<dbReference type="Pfam" id="PF04810">
    <property type="entry name" value="zf-Sec23_Sec24"/>
    <property type="match status" value="1"/>
</dbReference>
<dbReference type="InterPro" id="IPR012990">
    <property type="entry name" value="Beta-sandwich_Sec23_24"/>
</dbReference>
<dbReference type="Gene3D" id="3.40.50.410">
    <property type="entry name" value="von Willebrand factor, type A domain"/>
    <property type="match status" value="1"/>
</dbReference>
<evidence type="ECO:0000259" key="6">
    <source>
        <dbReference type="Pfam" id="PF04811"/>
    </source>
</evidence>
<dbReference type="Proteomes" id="UP001150062">
    <property type="component" value="Unassembled WGS sequence"/>
</dbReference>
<dbReference type="SUPFAM" id="SSF82754">
    <property type="entry name" value="C-terminal, gelsolin-like domain of Sec23/24"/>
    <property type="match status" value="1"/>
</dbReference>
<dbReference type="InterPro" id="IPR029006">
    <property type="entry name" value="ADF-H/Gelsolin-like_dom_sf"/>
</dbReference>
<dbReference type="InterPro" id="IPR036175">
    <property type="entry name" value="Sec23/24_helical_dom_sf"/>
</dbReference>
<organism evidence="9 10">
    <name type="scientific">Anaeramoeba flamelloides</name>
    <dbReference type="NCBI Taxonomy" id="1746091"/>
    <lineage>
        <taxon>Eukaryota</taxon>
        <taxon>Metamonada</taxon>
        <taxon>Anaeramoebidae</taxon>
        <taxon>Anaeramoeba</taxon>
    </lineage>
</organism>
<keyword evidence="2" id="KW-0813">Transport</keyword>
<dbReference type="Pfam" id="PF08033">
    <property type="entry name" value="Sec23_BS"/>
    <property type="match status" value="1"/>
</dbReference>
<dbReference type="Gene3D" id="2.60.40.1670">
    <property type="entry name" value="beta-sandwich domain of Sec23/24"/>
    <property type="match status" value="1"/>
</dbReference>
<dbReference type="SUPFAM" id="SSF82919">
    <property type="entry name" value="Zn-finger domain of Sec23/24"/>
    <property type="match status" value="1"/>
</dbReference>
<sequence length="852" mass="98967">MTSNTNIHSPNNFTQEPFEFVTNNGSLVAPPSYSNYYSIEQDNANPRLIRSTYHSVPKNQKIQKKIQIPFYVVAQPFAKLHQLEKPIPLLNFGEIDPIRCSRCGGFINAFAKFLKSGHVWVCPLCTMKNKTPSEYYCSLTTNGKRRDHEQRPELNRGSVDYLINEKDQVETNEKKSKTKNGYNNNQDLQKQRITDYSKFYTFVIDCSTTSVVSKVFETIIENLIVLVGQMPENSYVSFITFEKKVSIYLPNNPNESEENENENENEKEKEKELEKEFDEEKQENIENVCKIFQMTDLNDPFNPISGNWIQPLSKCKKSVVTFLNLLKEKYSTKEKKKENEKDKIKKKPIKRALGAAIEVAYQITKRQGHVLLFNTGLCNLGIGRLTNRVDSRKFGTEEEISLLQPQKSPFWENISDKFRKNNISLHCFLFKFEYSDLITTFYQLCTSTCGEFHYFPTFESVKDKIRLDNEITRFFQRKRVSGPVVMRLRCPIGINVKRALLPEQLIGSDGKEEIVLPSMDSDKSFGFELEIYDNIGGRKSKSPVCIQLAVLHDDPDSKTKRIRVITLGITPETDISTIYTKLDQEALINYYTRKSILQLQTINSSKIRDQLFDEIYNILHLFRVNKYEDSLLRNTKLNIPTALRLFPQYILGLMKSKLLRNRPAVNIDEKVFLMHYLQYCSVRCCSKFIYPRFLSLNNTIKGLDLQSKFYQSDNEQLMKITSFAIGNAIALSSEHLGFSEITLLDNGLDIYLWFGDNIKLEFLQLLFKQIINSETALNYLTIDNTENQLAQFLINLIHNLRESNPNFQNLLLIKRQDKSEKEFLAHLIQDRNGGKSFNEFLIQIHRKIESKF</sequence>
<dbReference type="SUPFAM" id="SSF81995">
    <property type="entry name" value="beta-sandwich domain of Sec23/24"/>
    <property type="match status" value="1"/>
</dbReference>
<dbReference type="Pfam" id="PF04811">
    <property type="entry name" value="Sec23_trunk"/>
    <property type="match status" value="1"/>
</dbReference>
<evidence type="ECO:0000313" key="9">
    <source>
        <dbReference type="EMBL" id="KAJ6251203.1"/>
    </source>
</evidence>
<dbReference type="InterPro" id="IPR036174">
    <property type="entry name" value="Znf_Sec23_Sec24_sf"/>
</dbReference>
<feature type="compositionally biased region" description="Basic and acidic residues" evidence="4">
    <location>
        <begin position="264"/>
        <end position="274"/>
    </location>
</feature>
<dbReference type="EMBL" id="JAOAOG010000067">
    <property type="protein sequence ID" value="KAJ6251203.1"/>
    <property type="molecule type" value="Genomic_DNA"/>
</dbReference>
<dbReference type="Gene3D" id="3.40.20.10">
    <property type="entry name" value="Severin"/>
    <property type="match status" value="1"/>
</dbReference>
<evidence type="ECO:0000259" key="7">
    <source>
        <dbReference type="Pfam" id="PF04815"/>
    </source>
</evidence>
<dbReference type="InterPro" id="IPR036180">
    <property type="entry name" value="Gelsolin-like_dom_sf"/>
</dbReference>
<dbReference type="InterPro" id="IPR006895">
    <property type="entry name" value="Znf_Sec23_Sec24"/>
</dbReference>
<dbReference type="PANTHER" id="PTHR13803">
    <property type="entry name" value="SEC24-RELATED PROTEIN"/>
    <property type="match status" value="1"/>
</dbReference>
<dbReference type="InterPro" id="IPR006896">
    <property type="entry name" value="Sec23/24_trunk_dom"/>
</dbReference>
<protein>
    <submittedName>
        <fullName evidence="9">Sec24-related protein</fullName>
    </submittedName>
</protein>
<feature type="domain" description="Sec23/Sec24 trunk" evidence="6">
    <location>
        <begin position="199"/>
        <end position="474"/>
    </location>
</feature>
<keyword evidence="10" id="KW-1185">Reference proteome</keyword>
<feature type="region of interest" description="Disordered" evidence="4">
    <location>
        <begin position="250"/>
        <end position="277"/>
    </location>
</feature>
<dbReference type="Gene3D" id="1.20.120.730">
    <property type="entry name" value="Sec23/Sec24 helical domain"/>
    <property type="match status" value="1"/>
</dbReference>
<keyword evidence="3" id="KW-0653">Protein transport</keyword>
<evidence type="ECO:0000313" key="10">
    <source>
        <dbReference type="Proteomes" id="UP001150062"/>
    </source>
</evidence>
<evidence type="ECO:0000259" key="5">
    <source>
        <dbReference type="Pfam" id="PF04810"/>
    </source>
</evidence>
<dbReference type="SUPFAM" id="SSF81811">
    <property type="entry name" value="Helical domain of Sec23/24"/>
    <property type="match status" value="1"/>
</dbReference>
<dbReference type="InterPro" id="IPR006900">
    <property type="entry name" value="Sec23/24_helical_dom"/>
</dbReference>
<name>A0ABQ8Z347_9EUKA</name>
<reference evidence="9" key="1">
    <citation type="submission" date="2022-08" db="EMBL/GenBank/DDBJ databases">
        <title>Novel sulfate-reducing endosymbionts in the free-living metamonad Anaeramoeba.</title>
        <authorList>
            <person name="Jerlstrom-Hultqvist J."/>
            <person name="Cepicka I."/>
            <person name="Gallot-Lavallee L."/>
            <person name="Salas-Leiva D."/>
            <person name="Curtis B.A."/>
            <person name="Zahonova K."/>
            <person name="Pipaliya S."/>
            <person name="Dacks J."/>
            <person name="Roger A.J."/>
        </authorList>
    </citation>
    <scope>NUCLEOTIDE SEQUENCE</scope>
    <source>
        <strain evidence="9">Schooner1</strain>
    </source>
</reference>
<dbReference type="Gene3D" id="2.30.30.380">
    <property type="entry name" value="Zn-finger domain of Sec23/24"/>
    <property type="match status" value="1"/>
</dbReference>
<evidence type="ECO:0000259" key="8">
    <source>
        <dbReference type="Pfam" id="PF08033"/>
    </source>
</evidence>
<comment type="similarity">
    <text evidence="1">Belongs to the SEC23/SEC24 family. SEC24 subfamily.</text>
</comment>
<evidence type="ECO:0000256" key="1">
    <source>
        <dbReference type="ARBA" id="ARBA00008334"/>
    </source>
</evidence>
<accession>A0ABQ8Z347</accession>